<organism evidence="2 3">
    <name type="scientific">Ferroplasma acidiphilum</name>
    <dbReference type="NCBI Taxonomy" id="74969"/>
    <lineage>
        <taxon>Archaea</taxon>
        <taxon>Methanobacteriati</taxon>
        <taxon>Thermoplasmatota</taxon>
        <taxon>Thermoplasmata</taxon>
        <taxon>Thermoplasmatales</taxon>
        <taxon>Ferroplasmaceae</taxon>
        <taxon>Ferroplasma</taxon>
    </lineage>
</organism>
<evidence type="ECO:0000256" key="1">
    <source>
        <dbReference type="SAM" id="Phobius"/>
    </source>
</evidence>
<keyword evidence="3" id="KW-1185">Reference proteome</keyword>
<dbReference type="RefSeq" id="WP_081141380.1">
    <property type="nucleotide sequence ID" value="NZ_CP015363.1"/>
</dbReference>
<dbReference type="OrthoDB" id="380524at2157"/>
<evidence type="ECO:0000313" key="3">
    <source>
        <dbReference type="Proteomes" id="UP000192050"/>
    </source>
</evidence>
<keyword evidence="1" id="KW-1133">Transmembrane helix</keyword>
<protein>
    <submittedName>
        <fullName evidence="2">Uncharacterized protein</fullName>
    </submittedName>
</protein>
<proteinExistence type="predicted"/>
<evidence type="ECO:0000313" key="2">
    <source>
        <dbReference type="EMBL" id="ARD84083.1"/>
    </source>
</evidence>
<dbReference type="KEGG" id="fai:FAD_0153"/>
<accession>A0A1V0N1T1</accession>
<dbReference type="Proteomes" id="UP000192050">
    <property type="component" value="Chromosome"/>
</dbReference>
<name>A0A1V0N1T1_9ARCH</name>
<dbReference type="AlphaFoldDB" id="A0A1V0N1T1"/>
<sequence>MDNLNKEQTENVNVNKAPLKYGYEDIDMEIGDDDLEYNQVGILKNPYAVAIIVIAIWFSLWLFLQVFLGRWFS</sequence>
<dbReference type="GeneID" id="31675664"/>
<feature type="transmembrane region" description="Helical" evidence="1">
    <location>
        <begin position="47"/>
        <end position="68"/>
    </location>
</feature>
<dbReference type="STRING" id="74969.FAD_0153"/>
<keyword evidence="1" id="KW-0812">Transmembrane</keyword>
<keyword evidence="1" id="KW-0472">Membrane</keyword>
<gene>
    <name evidence="2" type="ORF">FAD_0153</name>
</gene>
<dbReference type="EMBL" id="CP015363">
    <property type="protein sequence ID" value="ARD84083.1"/>
    <property type="molecule type" value="Genomic_DNA"/>
</dbReference>
<reference evidence="2 3" key="1">
    <citation type="submission" date="2011-10" db="EMBL/GenBank/DDBJ databases">
        <title>Metabolic and evolutionary patterns in the extreme acidophile Ferroplasma acidiphilum.</title>
        <authorList>
            <person name="Golyshina O.V."/>
            <person name="Kozyavkin S.A."/>
            <person name="Tatusov R.L."/>
            <person name="Slesarev A.I."/>
            <person name="Golyshin P.N."/>
        </authorList>
    </citation>
    <scope>NUCLEOTIDE SEQUENCE [LARGE SCALE GENOMIC DNA]</scope>
    <source>
        <strain evidence="3">Y</strain>
    </source>
</reference>